<dbReference type="HOGENOM" id="CLU_025461_1_0_1"/>
<dbReference type="FunCoup" id="A0A0C2ZA26">
    <property type="interactions" value="72"/>
</dbReference>
<dbReference type="GO" id="GO:0051301">
    <property type="term" value="P:cell division"/>
    <property type="evidence" value="ECO:0007669"/>
    <property type="project" value="UniProtKB-KW"/>
</dbReference>
<evidence type="ECO:0000259" key="12">
    <source>
        <dbReference type="Pfam" id="PF03800"/>
    </source>
</evidence>
<keyword evidence="7 11" id="KW-0175">Coiled coil</keyword>
<evidence type="ECO:0000313" key="15">
    <source>
        <dbReference type="Proteomes" id="UP000053989"/>
    </source>
</evidence>
<evidence type="ECO:0000256" key="11">
    <source>
        <dbReference type="SAM" id="Coils"/>
    </source>
</evidence>
<comment type="subcellular location">
    <subcellularLocation>
        <location evidence="2">Chromosome</location>
        <location evidence="2">Centromere</location>
    </subcellularLocation>
    <subcellularLocation>
        <location evidence="1">Nucleus</location>
    </subcellularLocation>
</comment>
<feature type="domain" description="Nuf2 DHR10-like" evidence="13">
    <location>
        <begin position="172"/>
        <end position="285"/>
    </location>
</feature>
<keyword evidence="8" id="KW-0539">Nucleus</keyword>
<name>A0A0C2ZA26_9AGAM</name>
<dbReference type="GO" id="GO:0031262">
    <property type="term" value="C:Ndc80 complex"/>
    <property type="evidence" value="ECO:0007669"/>
    <property type="project" value="InterPro"/>
</dbReference>
<dbReference type="InParanoid" id="A0A0C2ZA26"/>
<reference evidence="14 15" key="1">
    <citation type="submission" date="2014-04" db="EMBL/GenBank/DDBJ databases">
        <authorList>
            <consortium name="DOE Joint Genome Institute"/>
            <person name="Kuo A."/>
            <person name="Kohler A."/>
            <person name="Nagy L.G."/>
            <person name="Floudas D."/>
            <person name="Copeland A."/>
            <person name="Barry K.W."/>
            <person name="Cichocki N."/>
            <person name="Veneault-Fourrey C."/>
            <person name="LaButti K."/>
            <person name="Lindquist E.A."/>
            <person name="Lipzen A."/>
            <person name="Lundell T."/>
            <person name="Morin E."/>
            <person name="Murat C."/>
            <person name="Sun H."/>
            <person name="Tunlid A."/>
            <person name="Henrissat B."/>
            <person name="Grigoriev I.V."/>
            <person name="Hibbett D.S."/>
            <person name="Martin F."/>
            <person name="Nordberg H.P."/>
            <person name="Cantor M.N."/>
            <person name="Hua S.X."/>
        </authorList>
    </citation>
    <scope>NUCLEOTIDE SEQUENCE [LARGE SCALE GENOMIC DNA]</scope>
    <source>
        <strain evidence="14 15">Foug A</strain>
    </source>
</reference>
<feature type="domain" description="Kinetochore protein Nuf2 N-terminal" evidence="12">
    <location>
        <begin position="4"/>
        <end position="53"/>
    </location>
</feature>
<dbReference type="OrthoDB" id="8194677at2759"/>
<organism evidence="14 15">
    <name type="scientific">Scleroderma citrinum Foug A</name>
    <dbReference type="NCBI Taxonomy" id="1036808"/>
    <lineage>
        <taxon>Eukaryota</taxon>
        <taxon>Fungi</taxon>
        <taxon>Dikarya</taxon>
        <taxon>Basidiomycota</taxon>
        <taxon>Agaricomycotina</taxon>
        <taxon>Agaricomycetes</taxon>
        <taxon>Agaricomycetidae</taxon>
        <taxon>Boletales</taxon>
        <taxon>Sclerodermatineae</taxon>
        <taxon>Sclerodermataceae</taxon>
        <taxon>Scleroderma</taxon>
    </lineage>
</organism>
<dbReference type="Proteomes" id="UP000053989">
    <property type="component" value="Unassembled WGS sequence"/>
</dbReference>
<reference evidence="15" key="2">
    <citation type="submission" date="2015-01" db="EMBL/GenBank/DDBJ databases">
        <title>Evolutionary Origins and Diversification of the Mycorrhizal Mutualists.</title>
        <authorList>
            <consortium name="DOE Joint Genome Institute"/>
            <consortium name="Mycorrhizal Genomics Consortium"/>
            <person name="Kohler A."/>
            <person name="Kuo A."/>
            <person name="Nagy L.G."/>
            <person name="Floudas D."/>
            <person name="Copeland A."/>
            <person name="Barry K.W."/>
            <person name="Cichocki N."/>
            <person name="Veneault-Fourrey C."/>
            <person name="LaButti K."/>
            <person name="Lindquist E.A."/>
            <person name="Lipzen A."/>
            <person name="Lundell T."/>
            <person name="Morin E."/>
            <person name="Murat C."/>
            <person name="Riley R."/>
            <person name="Ohm R."/>
            <person name="Sun H."/>
            <person name="Tunlid A."/>
            <person name="Henrissat B."/>
            <person name="Grigoriev I.V."/>
            <person name="Hibbett D.S."/>
            <person name="Martin F."/>
        </authorList>
    </citation>
    <scope>NUCLEOTIDE SEQUENCE [LARGE SCALE GENOMIC DNA]</scope>
    <source>
        <strain evidence="15">Foug A</strain>
    </source>
</reference>
<dbReference type="AlphaFoldDB" id="A0A0C2ZA26"/>
<keyword evidence="4" id="KW-0158">Chromosome</keyword>
<dbReference type="STRING" id="1036808.A0A0C2ZA26"/>
<sequence length="358" mass="41461">MNRTRFANAARIMDFSARDIHLPDPERTRFILSAFINFVKFAEQCTSFVSSLRDKSATIIEERERVAQELSTIQYKLAALKAQRAKDEPRCEELRTENAAITAHLMDTKETTQGVVKEIEALKIEKASTLAKKENINADTTLLLDAISRTRSRIVQSPERIKHNIATMAAAAIEDKKIIGQQEAKARDLQAKISALSIIDKDLRACVEQLQTTDKEVQLLEASQKELADVKDSLDYKNIERSELQMKKERVHRQLANAHDKLERAQRHAEEKRHASQQTIERLQREYEQMDIERRDNDKQVEEFRKEADEVEAKMTEHLKKSETELNELLAEYWKLRHETEVYMETLANKLNMNVTSD</sequence>
<evidence type="ECO:0000259" key="13">
    <source>
        <dbReference type="Pfam" id="PF18595"/>
    </source>
</evidence>
<evidence type="ECO:0000256" key="1">
    <source>
        <dbReference type="ARBA" id="ARBA00004123"/>
    </source>
</evidence>
<gene>
    <name evidence="14" type="ORF">SCLCIDRAFT_1218420</name>
</gene>
<proteinExistence type="inferred from homology"/>
<keyword evidence="10" id="KW-0137">Centromere</keyword>
<dbReference type="Pfam" id="PF18595">
    <property type="entry name" value="Nuf2_DHR10-like"/>
    <property type="match status" value="1"/>
</dbReference>
<evidence type="ECO:0000256" key="7">
    <source>
        <dbReference type="ARBA" id="ARBA00023054"/>
    </source>
</evidence>
<dbReference type="InterPro" id="IPR041112">
    <property type="entry name" value="Nuf2_DHR10-like"/>
</dbReference>
<keyword evidence="15" id="KW-1185">Reference proteome</keyword>
<dbReference type="InterPro" id="IPR038275">
    <property type="entry name" value="Nuf2_N_sf"/>
</dbReference>
<keyword evidence="6" id="KW-0498">Mitosis</keyword>
<feature type="coiled-coil region" evidence="11">
    <location>
        <begin position="241"/>
        <end position="339"/>
    </location>
</feature>
<keyword evidence="9" id="KW-0131">Cell cycle</keyword>
<comment type="similarity">
    <text evidence="3">Belongs to the NUF2 family.</text>
</comment>
<evidence type="ECO:0000256" key="5">
    <source>
        <dbReference type="ARBA" id="ARBA00022618"/>
    </source>
</evidence>
<evidence type="ECO:0000256" key="2">
    <source>
        <dbReference type="ARBA" id="ARBA00004584"/>
    </source>
</evidence>
<evidence type="ECO:0000256" key="8">
    <source>
        <dbReference type="ARBA" id="ARBA00023242"/>
    </source>
</evidence>
<dbReference type="EMBL" id="KN822082">
    <property type="protein sequence ID" value="KIM58723.1"/>
    <property type="molecule type" value="Genomic_DNA"/>
</dbReference>
<evidence type="ECO:0000256" key="4">
    <source>
        <dbReference type="ARBA" id="ARBA00022454"/>
    </source>
</evidence>
<keyword evidence="5" id="KW-0132">Cell division</keyword>
<evidence type="ECO:0000256" key="3">
    <source>
        <dbReference type="ARBA" id="ARBA00005498"/>
    </source>
</evidence>
<evidence type="ECO:0000256" key="6">
    <source>
        <dbReference type="ARBA" id="ARBA00022776"/>
    </source>
</evidence>
<protein>
    <submittedName>
        <fullName evidence="14">Uncharacterized protein</fullName>
    </submittedName>
</protein>
<dbReference type="Gene3D" id="1.10.418.60">
    <property type="entry name" value="Ncd80 complex, Nuf2 subunit"/>
    <property type="match status" value="1"/>
</dbReference>
<evidence type="ECO:0000313" key="14">
    <source>
        <dbReference type="EMBL" id="KIM58723.1"/>
    </source>
</evidence>
<accession>A0A0C2ZA26</accession>
<dbReference type="GO" id="GO:0005634">
    <property type="term" value="C:nucleus"/>
    <property type="evidence" value="ECO:0007669"/>
    <property type="project" value="UniProtKB-SubCell"/>
</dbReference>
<evidence type="ECO:0000256" key="10">
    <source>
        <dbReference type="ARBA" id="ARBA00023328"/>
    </source>
</evidence>
<dbReference type="InterPro" id="IPR005549">
    <property type="entry name" value="Kinetochore_Nuf2_N"/>
</dbReference>
<dbReference type="Pfam" id="PF03800">
    <property type="entry name" value="Nuf2"/>
    <property type="match status" value="1"/>
</dbReference>
<evidence type="ECO:0000256" key="9">
    <source>
        <dbReference type="ARBA" id="ARBA00023306"/>
    </source>
</evidence>